<keyword evidence="4" id="KW-1185">Reference proteome</keyword>
<name>C4XEB1_MYCFP</name>
<dbReference type="InterPro" id="IPR028098">
    <property type="entry name" value="Glyco_trans_4-like_N"/>
</dbReference>
<protein>
    <submittedName>
        <fullName evidence="3">Uncharacterized protein</fullName>
    </submittedName>
</protein>
<dbReference type="EMBL" id="AP009608">
    <property type="protein sequence ID" value="BAH69483.1"/>
    <property type="molecule type" value="Genomic_DNA"/>
</dbReference>
<dbReference type="Proteomes" id="UP000006810">
    <property type="component" value="Chromosome"/>
</dbReference>
<evidence type="ECO:0000313" key="4">
    <source>
        <dbReference type="Proteomes" id="UP000006810"/>
    </source>
</evidence>
<dbReference type="SMR" id="C4XEB1"/>
<dbReference type="KEGG" id="mfp:MBIO_0218"/>
<dbReference type="AlphaFoldDB" id="C4XEB1"/>
<dbReference type="Gene3D" id="3.40.50.2000">
    <property type="entry name" value="Glycogen Phosphorylase B"/>
    <property type="match status" value="2"/>
</dbReference>
<dbReference type="SUPFAM" id="SSF53756">
    <property type="entry name" value="UDP-Glycosyltransferase/glycogen phosphorylase"/>
    <property type="match status" value="1"/>
</dbReference>
<evidence type="ECO:0000313" key="3">
    <source>
        <dbReference type="EMBL" id="BAH69483.1"/>
    </source>
</evidence>
<proteinExistence type="predicted"/>
<gene>
    <name evidence="3" type="ordered locus">MBIO_0218</name>
</gene>
<dbReference type="GO" id="GO:0016757">
    <property type="term" value="F:glycosyltransferase activity"/>
    <property type="evidence" value="ECO:0007669"/>
    <property type="project" value="InterPro"/>
</dbReference>
<reference evidence="3 4" key="1">
    <citation type="journal article" date="2009" name="Curr. Microbiol.">
        <title>Molecular cloning and expression of a novel cholinephosphotransferase involved in glycoglycerophospholipid biosynthesis of Mycoplasma fermentans.</title>
        <authorList>
            <person name="Ishida N."/>
            <person name="Irikura D."/>
            <person name="Matsuda K."/>
            <person name="Sato S."/>
            <person name="Asano K."/>
        </authorList>
    </citation>
    <scope>NUCLEOTIDE SEQUENCE [LARGE SCALE GENOMIC DNA]</scope>
    <source>
        <strain evidence="4">ATCC 19989 / NBRC 14854 / NCTC 10117 / PG18</strain>
    </source>
</reference>
<dbReference type="Pfam" id="PF00534">
    <property type="entry name" value="Glycos_transf_1"/>
    <property type="match status" value="1"/>
</dbReference>
<evidence type="ECO:0000259" key="2">
    <source>
        <dbReference type="Pfam" id="PF13439"/>
    </source>
</evidence>
<dbReference type="PANTHER" id="PTHR45947:SF3">
    <property type="entry name" value="SULFOQUINOVOSYL TRANSFERASE SQD2"/>
    <property type="match status" value="1"/>
</dbReference>
<dbReference type="CAZy" id="GT4">
    <property type="family name" value="Glycosyltransferase Family 4"/>
</dbReference>
<feature type="domain" description="Glycosyl transferase family 1" evidence="1">
    <location>
        <begin position="215"/>
        <end position="377"/>
    </location>
</feature>
<evidence type="ECO:0000259" key="1">
    <source>
        <dbReference type="Pfam" id="PF00534"/>
    </source>
</evidence>
<dbReference type="eggNOG" id="COG0438">
    <property type="taxonomic scope" value="Bacteria"/>
</dbReference>
<organism evidence="3 4">
    <name type="scientific">Mycoplasmopsis fermentans (strain ATCC 19989 / NBRC 14854 / NCTC 10117 / PG18)</name>
    <name type="common">Mycoplasma fermentans</name>
    <dbReference type="NCBI Taxonomy" id="496833"/>
    <lineage>
        <taxon>Bacteria</taxon>
        <taxon>Bacillati</taxon>
        <taxon>Mycoplasmatota</taxon>
        <taxon>Mycoplasmoidales</taxon>
        <taxon>Metamycoplasmataceae</taxon>
        <taxon>Mycoplasmopsis</taxon>
    </lineage>
</organism>
<accession>C4XEB1</accession>
<dbReference type="Pfam" id="PF13439">
    <property type="entry name" value="Glyco_transf_4"/>
    <property type="match status" value="1"/>
</dbReference>
<sequence length="406" mass="47661">MIWKFFVKKKGQRKMTNSEIRVILINDSFTPVIDGVVRVMQNYASNFIKKNVKVLVLAPEYKKMKLDEDKGLNYSVIRIPRQLAKIGGYEVMNTILSRKIWKEIENFKPNIVHSHTPFYAGDIANKIAKKFKIPSICSFHTLFYDSFLRFTKSKPIAKFLTHLMIKKLNKFDYIWPVSKVAQKALIEYGYKKESEIVQLGTNFFYPENADELKNKVIKKWNINTNNKNLLYVSRLVWEKNIKKVLLTYKKLVEENSNYHLTMVGGDINYKEIVKYAYKIGLKDKILFTGPIENQEELKGIYLSHDLFFYPSLYETYGLVVRESAALKLPLLVVENTACAENVIDGQNSFICQDDVDNMYEKIKQIFKDKNNLINVKNNMNNLFNSWEEAIEIVIEKYKKIIEHYKK</sequence>
<dbReference type="InterPro" id="IPR001296">
    <property type="entry name" value="Glyco_trans_1"/>
</dbReference>
<dbReference type="HOGENOM" id="CLU_009583_2_0_14"/>
<dbReference type="InterPro" id="IPR050194">
    <property type="entry name" value="Glycosyltransferase_grp1"/>
</dbReference>
<feature type="domain" description="Glycosyltransferase subfamily 4-like N-terminal" evidence="2">
    <location>
        <begin position="33"/>
        <end position="197"/>
    </location>
</feature>
<dbReference type="PATRIC" id="fig|496833.3.peg.641"/>
<dbReference type="PANTHER" id="PTHR45947">
    <property type="entry name" value="SULFOQUINOVOSYL TRANSFERASE SQD2"/>
    <property type="match status" value="1"/>
</dbReference>